<sequence length="309" mass="35535">MPTPDMTNEQRLAAINNLPKATNASIRHMFAGIDKVLLKDDGVYDDKAMSDTVLLTLTAPEAISRIGQLLEIDETMTGFHCMCLGSYAIELHAHNTIKYIIGLHHGTSIRYSGWNGDAALSKTEELVTFLSEQGLTQPLEEHIQRIKDSEAGETAQRNWLQTAPETFRKHWAQIINMDSDYLSALIQDLHAEIPEQRQRIIALLQTFGKTDKYWSGYPYYESVPEDILKTYKVKDIIHAYLLSDRNYKTRRGLGRFLCSYDFKKIRKNYLNEIPMEVIDDLDKCFEHIGEKRGENEIFSLRKEKEKSLS</sequence>
<evidence type="ECO:0000313" key="1">
    <source>
        <dbReference type="EMBL" id="NLR64328.1"/>
    </source>
</evidence>
<comment type="caution">
    <text evidence="1">The sequence shown here is derived from an EMBL/GenBank/DDBJ whole genome shotgun (WGS) entry which is preliminary data.</text>
</comment>
<reference evidence="1 2" key="1">
    <citation type="submission" date="2020-04" db="EMBL/GenBank/DDBJ databases">
        <authorList>
            <person name="Yin C."/>
        </authorList>
    </citation>
    <scope>NUCLEOTIDE SEQUENCE [LARGE SCALE GENOMIC DNA]</scope>
    <source>
        <strain evidence="1 2">Ae27</strain>
    </source>
</reference>
<gene>
    <name evidence="1" type="ORF">HGH92_08425</name>
</gene>
<dbReference type="RefSeq" id="WP_168870279.1">
    <property type="nucleotide sequence ID" value="NZ_JABAIA010000001.1"/>
</dbReference>
<accession>A0A847RTY1</accession>
<dbReference type="Proteomes" id="UP000570474">
    <property type="component" value="Unassembled WGS sequence"/>
</dbReference>
<name>A0A847RTY1_9BACT</name>
<organism evidence="1 2">
    <name type="scientific">Chitinophaga varians</name>
    <dbReference type="NCBI Taxonomy" id="2202339"/>
    <lineage>
        <taxon>Bacteria</taxon>
        <taxon>Pseudomonadati</taxon>
        <taxon>Bacteroidota</taxon>
        <taxon>Chitinophagia</taxon>
        <taxon>Chitinophagales</taxon>
        <taxon>Chitinophagaceae</taxon>
        <taxon>Chitinophaga</taxon>
    </lineage>
</organism>
<dbReference type="EMBL" id="JABAIA010000001">
    <property type="protein sequence ID" value="NLR64328.1"/>
    <property type="molecule type" value="Genomic_DNA"/>
</dbReference>
<dbReference type="AlphaFoldDB" id="A0A847RTY1"/>
<keyword evidence="2" id="KW-1185">Reference proteome</keyword>
<evidence type="ECO:0000313" key="2">
    <source>
        <dbReference type="Proteomes" id="UP000570474"/>
    </source>
</evidence>
<protein>
    <submittedName>
        <fullName evidence="1">Uncharacterized protein</fullName>
    </submittedName>
</protein>
<proteinExistence type="predicted"/>